<evidence type="ECO:0000256" key="1">
    <source>
        <dbReference type="SAM" id="SignalP"/>
    </source>
</evidence>
<organism evidence="2 3">
    <name type="scientific">Acinetobacter terrestris</name>
    <dbReference type="NCBI Taxonomy" id="2529843"/>
    <lineage>
        <taxon>Bacteria</taxon>
        <taxon>Pseudomonadati</taxon>
        <taxon>Pseudomonadota</taxon>
        <taxon>Gammaproteobacteria</taxon>
        <taxon>Moraxellales</taxon>
        <taxon>Moraxellaceae</taxon>
        <taxon>Acinetobacter</taxon>
        <taxon>Acinetobacter Taxon 24</taxon>
    </lineage>
</organism>
<reference evidence="2" key="1">
    <citation type="submission" date="2023-04" db="EMBL/GenBank/DDBJ databases">
        <title>The environmental microbiomes in feedlot watering bowls are a reservoir of florfenicol resistance for bovine respiratory disease pathogens.</title>
        <authorList>
            <person name="Kos D.W."/>
            <person name="Ruzzini A.C."/>
            <person name="Schreiner B."/>
            <person name="Jelinski M.D."/>
        </authorList>
    </citation>
    <scope>NUCLEOTIDE SEQUENCE</scope>
    <source>
        <strain evidence="2">WB3</strain>
    </source>
</reference>
<dbReference type="Proteomes" id="UP001241935">
    <property type="component" value="Unassembled WGS sequence"/>
</dbReference>
<dbReference type="Gene3D" id="3.40.50.410">
    <property type="entry name" value="von Willebrand factor, type A domain"/>
    <property type="match status" value="1"/>
</dbReference>
<name>A0AAW6URV8_9GAMM</name>
<proteinExistence type="predicted"/>
<evidence type="ECO:0000313" key="2">
    <source>
        <dbReference type="EMBL" id="MDK1684487.1"/>
    </source>
</evidence>
<accession>A0AAW6URV8</accession>
<dbReference type="EMBL" id="JASKNE010000001">
    <property type="protein sequence ID" value="MDK1684487.1"/>
    <property type="molecule type" value="Genomic_DNA"/>
</dbReference>
<feature type="chain" id="PRO_5043700777" description="PilC beta-propeller domain-containing protein" evidence="1">
    <location>
        <begin position="29"/>
        <end position="1204"/>
    </location>
</feature>
<sequence length="1204" mass="129335">MKKYKQGLATSLSALSTAILCHTTVAYASDIEIYKAPTTGGAYLMLVLDESASMTQGGTYSQTPITNDFKVGNTDWCPSSLSKDKKAYFEESHNENLVKKDGSNYAYSYTGRYCIVDKSEVDKIRNAVDKATIEKSCMLIPLSKDSWVYKSNQVQNVGVSKARDIYKCSDRMTALKKSLSNLIGNRNYLADTTVIGMTVFPDPKVLHAPVALDDAGRISLLNVLEDFGAGSSTPIAQGYSYGSARLLQNMSNGNEVACAGYGVYFLTDGEPRNEVYTNKAGTGAVDNGNLNQYLSGTKLSNSTNCTSSWGCVETAAGLLFNKNNTKSTEIKTAIVGFGGEFSFKNSVGESVVFNSSYTAGEAADLFTGTYQKAAARAAVAGKGGWFSADSTDDIVKSVKTFVDSIKVSIPAITTGSSAIPQDALNTSVIQPYAYFPQFQPTPSEDYRTWTGNLKKYNVVGGVLKDKTNTALFSSAGVLNKTNEDLWTPNYAAGTTLTADQQSLKALGGLLSRLNLKKTGSNLNRKVFTNEGTTLTAIDETYIKASPKTRGYYLGLLGYNITVAQISALNSATDVDTLLTSSPELRKIGAVMHSTPVLLTQSGTVAENSDGSVNTVNRDDYLLFGTTQGVLHVVKAGKSNEISTVGNTAGEEVFAFVPQEMLSAQGKAFLDPPQTVDATNTNSNGMNNLYYGVDGAWTAHTEYVYNYTDEEFKVYDSSSKYGKQWVYGGLRMGGRSYYALDLTKIAESTSNQPKVKFRINPVAGSVDRYSDTGTAVTTPYSNLNKMGESWSKPTIANVQWKGKRRLVMFVGGGYDRGYETFNYDQDSVTQNTSTGRGSGIGAGVYMFDANTGELLWSTYDAVDEAATNASTTTPKTTHYIGNGDELKYSVVSQIKGVDRDGDGDVDHLYFGDLGGQVFRVDLDSKHTTSDTSANYAKQITRIYNGHVANGYSPRFYEMPAFTVYSSTSGLFAVISIGSGNRSTPLLGKVVNATATNSGFITLNETAETNALLSKDAIYNIYDTTVTQQKPETVALGVSPIQSNLFSLTDSNRMLNTGTNTGEVANRPANVKGWYYAFTSSATVGDRKAVEKVQGDLIAIDNDLYVSTFDAEAVGTTESCGAGIYGASRAHRFCMPYGQCANGDTVANNTLSLGKGLLGITMGPGTSGADRRIITPLGTLPSGNKITGTTYNAANKLIPQSWYEKN</sequence>
<dbReference type="RefSeq" id="WP_284067370.1">
    <property type="nucleotide sequence ID" value="NZ_JASKNE010000001.1"/>
</dbReference>
<evidence type="ECO:0000313" key="3">
    <source>
        <dbReference type="Proteomes" id="UP001241935"/>
    </source>
</evidence>
<dbReference type="AlphaFoldDB" id="A0AAW6URV8"/>
<gene>
    <name evidence="2" type="ORF">QOR41_11730</name>
</gene>
<feature type="signal peptide" evidence="1">
    <location>
        <begin position="1"/>
        <end position="28"/>
    </location>
</feature>
<comment type="caution">
    <text evidence="2">The sequence shown here is derived from an EMBL/GenBank/DDBJ whole genome shotgun (WGS) entry which is preliminary data.</text>
</comment>
<evidence type="ECO:0008006" key="4">
    <source>
        <dbReference type="Google" id="ProtNLM"/>
    </source>
</evidence>
<protein>
    <recommendedName>
        <fullName evidence="4">PilC beta-propeller domain-containing protein</fullName>
    </recommendedName>
</protein>
<keyword evidence="1" id="KW-0732">Signal</keyword>
<dbReference type="InterPro" id="IPR036465">
    <property type="entry name" value="vWFA_dom_sf"/>
</dbReference>